<dbReference type="PANTHER" id="PTHR43133:SF8">
    <property type="entry name" value="RNA POLYMERASE SIGMA FACTOR HI_1459-RELATED"/>
    <property type="match status" value="1"/>
</dbReference>
<keyword evidence="5" id="KW-0804">Transcription</keyword>
<dbReference type="InterPro" id="IPR036388">
    <property type="entry name" value="WH-like_DNA-bd_sf"/>
</dbReference>
<keyword evidence="3" id="KW-0731">Sigma factor</keyword>
<dbReference type="GO" id="GO:0016987">
    <property type="term" value="F:sigma factor activity"/>
    <property type="evidence" value="ECO:0007669"/>
    <property type="project" value="UniProtKB-KW"/>
</dbReference>
<dbReference type="AlphaFoldDB" id="A0A9X9XGS3"/>
<dbReference type="Gene3D" id="1.10.1740.10">
    <property type="match status" value="1"/>
</dbReference>
<keyword evidence="2" id="KW-0805">Transcription regulation</keyword>
<dbReference type="SUPFAM" id="SSF88946">
    <property type="entry name" value="Sigma2 domain of RNA polymerase sigma factors"/>
    <property type="match status" value="1"/>
</dbReference>
<evidence type="ECO:0000256" key="2">
    <source>
        <dbReference type="ARBA" id="ARBA00023015"/>
    </source>
</evidence>
<keyword evidence="7" id="KW-1185">Reference proteome</keyword>
<evidence type="ECO:0000256" key="4">
    <source>
        <dbReference type="ARBA" id="ARBA00023125"/>
    </source>
</evidence>
<evidence type="ECO:0000313" key="7">
    <source>
        <dbReference type="Proteomes" id="UP001138709"/>
    </source>
</evidence>
<gene>
    <name evidence="6" type="ORF">GXW74_20625</name>
</gene>
<evidence type="ECO:0000256" key="1">
    <source>
        <dbReference type="ARBA" id="ARBA00010641"/>
    </source>
</evidence>
<organism evidence="6 7">
    <name type="scientific">Neoroseomonas eburnea</name>
    <dbReference type="NCBI Taxonomy" id="1346889"/>
    <lineage>
        <taxon>Bacteria</taxon>
        <taxon>Pseudomonadati</taxon>
        <taxon>Pseudomonadota</taxon>
        <taxon>Alphaproteobacteria</taxon>
        <taxon>Acetobacterales</taxon>
        <taxon>Acetobacteraceae</taxon>
        <taxon>Neoroseomonas</taxon>
    </lineage>
</organism>
<dbReference type="GO" id="GO:0003677">
    <property type="term" value="F:DNA binding"/>
    <property type="evidence" value="ECO:0007669"/>
    <property type="project" value="UniProtKB-KW"/>
</dbReference>
<name>A0A9X9XGS3_9PROT</name>
<dbReference type="InterPro" id="IPR013325">
    <property type="entry name" value="RNA_pol_sigma_r2"/>
</dbReference>
<sequence>MQTSDLRRSDPVARFGAETPVRAILAADFEVIRRWVLRRCDGDAQAAGEIMAAFCLRALARAPQLRDTAAARGWLAAVLRSTIADHRRSERMERRRYRSDDPLSLAQRSEYAVPPPADPARGDPCACLREVLAALRPEERDLLQAIDLRSEDRAVHAARLGLTRNALGVRLHRARAALRAAMLAHCDACSDDGRFDPWICPSPALPDV</sequence>
<evidence type="ECO:0000313" key="6">
    <source>
        <dbReference type="EMBL" id="MBR0682909.1"/>
    </source>
</evidence>
<proteinExistence type="inferred from homology"/>
<dbReference type="Gene3D" id="1.10.10.10">
    <property type="entry name" value="Winged helix-like DNA-binding domain superfamily/Winged helix DNA-binding domain"/>
    <property type="match status" value="1"/>
</dbReference>
<dbReference type="EMBL" id="JAAEDL010000024">
    <property type="protein sequence ID" value="MBR0682909.1"/>
    <property type="molecule type" value="Genomic_DNA"/>
</dbReference>
<dbReference type="SUPFAM" id="SSF88659">
    <property type="entry name" value="Sigma3 and sigma4 domains of RNA polymerase sigma factors"/>
    <property type="match status" value="1"/>
</dbReference>
<evidence type="ECO:0000256" key="3">
    <source>
        <dbReference type="ARBA" id="ARBA00023082"/>
    </source>
</evidence>
<dbReference type="InterPro" id="IPR013324">
    <property type="entry name" value="RNA_pol_sigma_r3/r4-like"/>
</dbReference>
<evidence type="ECO:0000256" key="5">
    <source>
        <dbReference type="ARBA" id="ARBA00023163"/>
    </source>
</evidence>
<comment type="similarity">
    <text evidence="1">Belongs to the sigma-70 factor family. ECF subfamily.</text>
</comment>
<dbReference type="GO" id="GO:0006352">
    <property type="term" value="P:DNA-templated transcription initiation"/>
    <property type="evidence" value="ECO:0007669"/>
    <property type="project" value="InterPro"/>
</dbReference>
<comment type="caution">
    <text evidence="6">The sequence shown here is derived from an EMBL/GenBank/DDBJ whole genome shotgun (WGS) entry which is preliminary data.</text>
</comment>
<dbReference type="PANTHER" id="PTHR43133">
    <property type="entry name" value="RNA POLYMERASE ECF-TYPE SIGMA FACTO"/>
    <property type="match status" value="1"/>
</dbReference>
<reference evidence="6" key="2">
    <citation type="journal article" date="2021" name="Syst. Appl. Microbiol.">
        <title>Roseomonas hellenica sp. nov., isolated from roots of wild-growing Alkanna tinctoria.</title>
        <authorList>
            <person name="Rat A."/>
            <person name="Naranjo H.D."/>
            <person name="Lebbe L."/>
            <person name="Cnockaert M."/>
            <person name="Krigas N."/>
            <person name="Grigoriadou K."/>
            <person name="Maloupa E."/>
            <person name="Willems A."/>
        </authorList>
    </citation>
    <scope>NUCLEOTIDE SEQUENCE</scope>
    <source>
        <strain evidence="6">LMG 31228</strain>
    </source>
</reference>
<accession>A0A9X9XGS3</accession>
<dbReference type="RefSeq" id="WP_211848445.1">
    <property type="nucleotide sequence ID" value="NZ_JAAEDL010000024.1"/>
</dbReference>
<protein>
    <recommendedName>
        <fullName evidence="8">Sigma-70 family RNA polymerase sigma factor</fullName>
    </recommendedName>
</protein>
<keyword evidence="4" id="KW-0238">DNA-binding</keyword>
<evidence type="ECO:0008006" key="8">
    <source>
        <dbReference type="Google" id="ProtNLM"/>
    </source>
</evidence>
<dbReference type="InterPro" id="IPR039425">
    <property type="entry name" value="RNA_pol_sigma-70-like"/>
</dbReference>
<reference evidence="6" key="1">
    <citation type="submission" date="2020-01" db="EMBL/GenBank/DDBJ databases">
        <authorList>
            <person name="Rat A."/>
        </authorList>
    </citation>
    <scope>NUCLEOTIDE SEQUENCE</scope>
    <source>
        <strain evidence="6">LMG 31228</strain>
    </source>
</reference>
<dbReference type="Proteomes" id="UP001138709">
    <property type="component" value="Unassembled WGS sequence"/>
</dbReference>